<accession>A0AAD3DKJ8</accession>
<feature type="region of interest" description="Disordered" evidence="1">
    <location>
        <begin position="244"/>
        <end position="282"/>
    </location>
</feature>
<dbReference type="AlphaFoldDB" id="A0AAD3DKJ8"/>
<dbReference type="EMBL" id="BMAR01000006">
    <property type="protein sequence ID" value="GFR43590.1"/>
    <property type="molecule type" value="Genomic_DNA"/>
</dbReference>
<feature type="compositionally biased region" description="Basic residues" evidence="1">
    <location>
        <begin position="313"/>
        <end position="324"/>
    </location>
</feature>
<gene>
    <name evidence="2" type="ORF">Agub_g4687</name>
</gene>
<feature type="region of interest" description="Disordered" evidence="1">
    <location>
        <begin position="301"/>
        <end position="324"/>
    </location>
</feature>
<evidence type="ECO:0000256" key="1">
    <source>
        <dbReference type="SAM" id="MobiDB-lite"/>
    </source>
</evidence>
<proteinExistence type="predicted"/>
<keyword evidence="3" id="KW-1185">Reference proteome</keyword>
<feature type="compositionally biased region" description="Basic and acidic residues" evidence="1">
    <location>
        <begin position="246"/>
        <end position="259"/>
    </location>
</feature>
<dbReference type="Proteomes" id="UP001054857">
    <property type="component" value="Unassembled WGS sequence"/>
</dbReference>
<evidence type="ECO:0000313" key="2">
    <source>
        <dbReference type="EMBL" id="GFR43590.1"/>
    </source>
</evidence>
<protein>
    <submittedName>
        <fullName evidence="2">Uncharacterized protein</fullName>
    </submittedName>
</protein>
<comment type="caution">
    <text evidence="2">The sequence shown here is derived from an EMBL/GenBank/DDBJ whole genome shotgun (WGS) entry which is preliminary data.</text>
</comment>
<organism evidence="2 3">
    <name type="scientific">Astrephomene gubernaculifera</name>
    <dbReference type="NCBI Taxonomy" id="47775"/>
    <lineage>
        <taxon>Eukaryota</taxon>
        <taxon>Viridiplantae</taxon>
        <taxon>Chlorophyta</taxon>
        <taxon>core chlorophytes</taxon>
        <taxon>Chlorophyceae</taxon>
        <taxon>CS clade</taxon>
        <taxon>Chlamydomonadales</taxon>
        <taxon>Astrephomenaceae</taxon>
        <taxon>Astrephomene</taxon>
    </lineage>
</organism>
<reference evidence="2 3" key="1">
    <citation type="journal article" date="2021" name="Sci. Rep.">
        <title>Genome sequencing of the multicellular alga Astrephomene provides insights into convergent evolution of germ-soma differentiation.</title>
        <authorList>
            <person name="Yamashita S."/>
            <person name="Yamamoto K."/>
            <person name="Matsuzaki R."/>
            <person name="Suzuki S."/>
            <person name="Yamaguchi H."/>
            <person name="Hirooka S."/>
            <person name="Minakuchi Y."/>
            <person name="Miyagishima S."/>
            <person name="Kawachi M."/>
            <person name="Toyoda A."/>
            <person name="Nozaki H."/>
        </authorList>
    </citation>
    <scope>NUCLEOTIDE SEQUENCE [LARGE SCALE GENOMIC DNA]</scope>
    <source>
        <strain evidence="2 3">NIES-4017</strain>
    </source>
</reference>
<sequence length="324" mass="35129">MASDDMKSSLLRVLTTLGCKEPFDDAVLDYACGVLESAVEDLGEEDDNLEHLDLLLSGACGEQYEATAAEERCRLLATIVDEARRRASGSTAQPSSGAPLPSSHAVGVTQRLGGLDLTTPGSAVGRPASSSRPDQALGRSGSTSSRGAENVSPTGDPDRPFVPSRVVQELAALCSGAASEEFLQYTLERKFGGSAEAVAAWLLDSEPGELEAAQEEWQELRERELREQEEARLLKERNKQQILQKFDLRPVPESKDPKKQGKGGPALDVWNDKQQPQQPKVRYLDGRVVSTKGEKFIIEKDGEDWDGGSRGKVYTKGKRGKGFV</sequence>
<name>A0AAD3DKJ8_9CHLO</name>
<feature type="compositionally biased region" description="Polar residues" evidence="1">
    <location>
        <begin position="140"/>
        <end position="153"/>
    </location>
</feature>
<evidence type="ECO:0000313" key="3">
    <source>
        <dbReference type="Proteomes" id="UP001054857"/>
    </source>
</evidence>
<feature type="region of interest" description="Disordered" evidence="1">
    <location>
        <begin position="85"/>
        <end position="162"/>
    </location>
</feature>